<accession>A0A1G9LE46</accession>
<dbReference type="STRING" id="1121325.SAMN04515677_102509"/>
<proteinExistence type="predicted"/>
<sequence length="738" mass="86895">MGIDIKKFKVVFFFIICTLILCYFNQNTKDYNVVNDIEKNYKNNEKLDEKLNNKIKIELEKDALDNSEKYFILGYLQKEEKEDEKAKEYFELSKNSINKNTHDFVKIYSNKFLADYMVKNNNFKKAIEYAVEAFNNINPVNYNESYKIIWEIFEVIDDEEEGRDIAIQNIKKVIHTRLLSVDSQIYLYRSLHNLYMLNRDYTEGIKTSLKIIKLSEKTNNTYYMLKSVVDLSYIARELGGYDTAINILNSIESDLVDDKDLRIDLEVYRLLNLAQCENITMKYDSAQKHLNKISEYQKFITTPKNKSIECLKNITIADLYSSQGKSELAQKHINIAKKTLDEAGETYYGLKSYYYIVLGQIELANGKNKKSIYYLNESKKHLEINPDTEMYTRASYGLVKAYKEIGDTENVEKQLLNLLELQEEKNELISQKYYKYVGYKEDFEKVQKDKKIIKIVNFFACIMISGMMYFLLKLIVIPNILTEKIKRKIKLYFKNNNYKLNYQPIVNPNNNAIVGFEALIRLNVNGKLIMPNIIISELEQCNMMGDLSIWILKKIIKDYCQMKTIDYLEKDFYVSMNVSLKEIENEVICEKFKKILKESNIGKDVICLEITENVCGEDYKKVYKNIRELIDSGFKIAIDDFGVDYSNLSFLEKFDFNVIKLDKYFIDNIENSIIVQRLIDAIYHLSIKRNITVVMEGVEDLDQVELIKEISDHKFYIQGYYYSKPIEIDKLKEIKLTH</sequence>
<dbReference type="InterPro" id="IPR035919">
    <property type="entry name" value="EAL_sf"/>
</dbReference>
<evidence type="ECO:0000259" key="2">
    <source>
        <dbReference type="PROSITE" id="PS50883"/>
    </source>
</evidence>
<dbReference type="Pfam" id="PF00563">
    <property type="entry name" value="EAL"/>
    <property type="match status" value="1"/>
</dbReference>
<evidence type="ECO:0000256" key="1">
    <source>
        <dbReference type="SAM" id="Phobius"/>
    </source>
</evidence>
<keyword evidence="1" id="KW-0812">Transmembrane</keyword>
<dbReference type="InterPro" id="IPR011990">
    <property type="entry name" value="TPR-like_helical_dom_sf"/>
</dbReference>
<evidence type="ECO:0000313" key="3">
    <source>
        <dbReference type="EMBL" id="SDL60154.1"/>
    </source>
</evidence>
<keyword evidence="1" id="KW-0472">Membrane</keyword>
<feature type="domain" description="EAL" evidence="2">
    <location>
        <begin position="482"/>
        <end position="738"/>
    </location>
</feature>
<dbReference type="AlphaFoldDB" id="A0A1G9LE46"/>
<dbReference type="CDD" id="cd01948">
    <property type="entry name" value="EAL"/>
    <property type="match status" value="1"/>
</dbReference>
<feature type="transmembrane region" description="Helical" evidence="1">
    <location>
        <begin position="455"/>
        <end position="481"/>
    </location>
</feature>
<dbReference type="PANTHER" id="PTHR33121">
    <property type="entry name" value="CYCLIC DI-GMP PHOSPHODIESTERASE PDEF"/>
    <property type="match status" value="1"/>
</dbReference>
<dbReference type="EMBL" id="FNGW01000002">
    <property type="protein sequence ID" value="SDL60154.1"/>
    <property type="molecule type" value="Genomic_DNA"/>
</dbReference>
<dbReference type="Gene3D" id="3.20.20.450">
    <property type="entry name" value="EAL domain"/>
    <property type="match status" value="1"/>
</dbReference>
<dbReference type="InterPro" id="IPR001633">
    <property type="entry name" value="EAL_dom"/>
</dbReference>
<dbReference type="InterPro" id="IPR050706">
    <property type="entry name" value="Cyclic-di-GMP_PDE-like"/>
</dbReference>
<organism evidence="3 4">
    <name type="scientific">Romboutsia lituseburensis DSM 797</name>
    <dbReference type="NCBI Taxonomy" id="1121325"/>
    <lineage>
        <taxon>Bacteria</taxon>
        <taxon>Bacillati</taxon>
        <taxon>Bacillota</taxon>
        <taxon>Clostridia</taxon>
        <taxon>Peptostreptococcales</taxon>
        <taxon>Peptostreptococcaceae</taxon>
        <taxon>Romboutsia</taxon>
    </lineage>
</organism>
<dbReference type="Gene3D" id="1.25.40.10">
    <property type="entry name" value="Tetratricopeptide repeat domain"/>
    <property type="match status" value="1"/>
</dbReference>
<dbReference type="GO" id="GO:0071111">
    <property type="term" value="F:cyclic-guanylate-specific phosphodiesterase activity"/>
    <property type="evidence" value="ECO:0007669"/>
    <property type="project" value="InterPro"/>
</dbReference>
<protein>
    <submittedName>
        <fullName evidence="3">EAL domain, c-di-GMP-specific phosphodiesterase class I (Or its enzymatically inactive variant)</fullName>
    </submittedName>
</protein>
<keyword evidence="1" id="KW-1133">Transmembrane helix</keyword>
<name>A0A1G9LE46_9FIRM</name>
<dbReference type="SUPFAM" id="SSF141868">
    <property type="entry name" value="EAL domain-like"/>
    <property type="match status" value="1"/>
</dbReference>
<evidence type="ECO:0000313" key="4">
    <source>
        <dbReference type="Proteomes" id="UP000199068"/>
    </source>
</evidence>
<dbReference type="PANTHER" id="PTHR33121:SF71">
    <property type="entry name" value="OXYGEN SENSOR PROTEIN DOSP"/>
    <property type="match status" value="1"/>
</dbReference>
<dbReference type="PROSITE" id="PS50883">
    <property type="entry name" value="EAL"/>
    <property type="match status" value="1"/>
</dbReference>
<dbReference type="Proteomes" id="UP000199068">
    <property type="component" value="Unassembled WGS sequence"/>
</dbReference>
<keyword evidence="4" id="KW-1185">Reference proteome</keyword>
<dbReference type="SUPFAM" id="SSF48452">
    <property type="entry name" value="TPR-like"/>
    <property type="match status" value="1"/>
</dbReference>
<reference evidence="3 4" key="1">
    <citation type="submission" date="2016-10" db="EMBL/GenBank/DDBJ databases">
        <authorList>
            <person name="de Groot N.N."/>
        </authorList>
    </citation>
    <scope>NUCLEOTIDE SEQUENCE [LARGE SCALE GENOMIC DNA]</scope>
    <source>
        <strain evidence="3 4">DSM 797</strain>
    </source>
</reference>
<gene>
    <name evidence="3" type="ORF">SAMN04515677_102509</name>
</gene>
<dbReference type="SMART" id="SM00052">
    <property type="entry name" value="EAL"/>
    <property type="match status" value="1"/>
</dbReference>